<proteinExistence type="predicted"/>
<evidence type="ECO:0000313" key="2">
    <source>
        <dbReference type="EMBL" id="QLF69087.1"/>
    </source>
</evidence>
<reference evidence="2 3" key="1">
    <citation type="submission" date="2020-06" db="EMBL/GenBank/DDBJ databases">
        <title>Genome sequence of Rhizobium sp strain ADMK78.</title>
        <authorList>
            <person name="Rahi P."/>
        </authorList>
    </citation>
    <scope>NUCLEOTIDE SEQUENCE [LARGE SCALE GENOMIC DNA]</scope>
    <source>
        <strain evidence="2 3">ADMK78</strain>
    </source>
</reference>
<feature type="domain" description="DM13" evidence="1">
    <location>
        <begin position="51"/>
        <end position="156"/>
    </location>
</feature>
<organism evidence="2 3">
    <name type="scientific">Peteryoungia desertarenae</name>
    <dbReference type="NCBI Taxonomy" id="1813451"/>
    <lineage>
        <taxon>Bacteria</taxon>
        <taxon>Pseudomonadati</taxon>
        <taxon>Pseudomonadota</taxon>
        <taxon>Alphaproteobacteria</taxon>
        <taxon>Hyphomicrobiales</taxon>
        <taxon>Rhizobiaceae</taxon>
        <taxon>Peteryoungia</taxon>
    </lineage>
</organism>
<sequence>MRRLILGLATHGVALGIGFAAGIYMLPILVAPSGPSAEVLAERTSGALYQAELTRELKGSDFLHWGEGRMTLTATHVVHEGRLSPGPDFKLYLMADFAEDEEQFLALKPKARLIGDVRSFDGFVLELPSDVNLDDYSTVLVWCEAFGEFITAARYREN</sequence>
<dbReference type="InterPro" id="IPR019545">
    <property type="entry name" value="DM13_domain"/>
</dbReference>
<name>A0ABX6QKU1_9HYPH</name>
<evidence type="ECO:0000259" key="1">
    <source>
        <dbReference type="PROSITE" id="PS51549"/>
    </source>
</evidence>
<protein>
    <submittedName>
        <fullName evidence="2">DM13 domain-containing protein</fullName>
    </submittedName>
</protein>
<dbReference type="Proteomes" id="UP000308530">
    <property type="component" value="Chromosome"/>
</dbReference>
<evidence type="ECO:0000313" key="3">
    <source>
        <dbReference type="Proteomes" id="UP000308530"/>
    </source>
</evidence>
<dbReference type="EMBL" id="CP058350">
    <property type="protein sequence ID" value="QLF69087.1"/>
    <property type="molecule type" value="Genomic_DNA"/>
</dbReference>
<gene>
    <name evidence="2" type="ORF">FE840_005770</name>
</gene>
<keyword evidence="3" id="KW-1185">Reference proteome</keyword>
<dbReference type="PROSITE" id="PS51549">
    <property type="entry name" value="DM13"/>
    <property type="match status" value="1"/>
</dbReference>
<accession>A0ABX6QKU1</accession>
<dbReference type="Pfam" id="PF10517">
    <property type="entry name" value="DM13"/>
    <property type="match status" value="1"/>
</dbReference>
<dbReference type="RefSeq" id="WP_138285779.1">
    <property type="nucleotide sequence ID" value="NZ_CP058350.1"/>
</dbReference>